<comment type="catalytic activity">
    <reaction evidence="10">
        <text>L-threonyl-[protein] + ATP = O-phospho-L-threonyl-[protein] + ADP + H(+)</text>
        <dbReference type="Rhea" id="RHEA:46608"/>
        <dbReference type="Rhea" id="RHEA-COMP:11060"/>
        <dbReference type="Rhea" id="RHEA-COMP:11605"/>
        <dbReference type="ChEBI" id="CHEBI:15378"/>
        <dbReference type="ChEBI" id="CHEBI:30013"/>
        <dbReference type="ChEBI" id="CHEBI:30616"/>
        <dbReference type="ChEBI" id="CHEBI:61977"/>
        <dbReference type="ChEBI" id="CHEBI:456216"/>
        <dbReference type="EC" id="2.7.11.1"/>
    </reaction>
</comment>
<keyword evidence="7" id="KW-0067">ATP-binding</keyword>
<name>A0ABR4AUQ9_9LECA</name>
<feature type="region of interest" description="Disordered" evidence="12">
    <location>
        <begin position="800"/>
        <end position="829"/>
    </location>
</feature>
<keyword evidence="5" id="KW-0547">Nucleotide-binding</keyword>
<evidence type="ECO:0000313" key="14">
    <source>
        <dbReference type="EMBL" id="KAL2049424.1"/>
    </source>
</evidence>
<gene>
    <name evidence="14" type="ORF">ABVK25_010328</name>
</gene>
<dbReference type="PROSITE" id="PS50011">
    <property type="entry name" value="PROTEIN_KINASE_DOM"/>
    <property type="match status" value="1"/>
</dbReference>
<keyword evidence="3" id="KW-0723">Serine/threonine-protein kinase</keyword>
<dbReference type="InterPro" id="IPR036770">
    <property type="entry name" value="Ankyrin_rpt-contain_sf"/>
</dbReference>
<dbReference type="Gene3D" id="1.10.510.10">
    <property type="entry name" value="Transferase(Phosphotransferase) domain 1"/>
    <property type="match status" value="1"/>
</dbReference>
<organism evidence="14 15">
    <name type="scientific">Lepraria finkii</name>
    <dbReference type="NCBI Taxonomy" id="1340010"/>
    <lineage>
        <taxon>Eukaryota</taxon>
        <taxon>Fungi</taxon>
        <taxon>Dikarya</taxon>
        <taxon>Ascomycota</taxon>
        <taxon>Pezizomycotina</taxon>
        <taxon>Lecanoromycetes</taxon>
        <taxon>OSLEUM clade</taxon>
        <taxon>Lecanoromycetidae</taxon>
        <taxon>Lecanorales</taxon>
        <taxon>Lecanorineae</taxon>
        <taxon>Stereocaulaceae</taxon>
        <taxon>Lepraria</taxon>
    </lineage>
</organism>
<dbReference type="Pfam" id="PF00069">
    <property type="entry name" value="Pkinase"/>
    <property type="match status" value="1"/>
</dbReference>
<evidence type="ECO:0000256" key="9">
    <source>
        <dbReference type="ARBA" id="ARBA00030237"/>
    </source>
</evidence>
<dbReference type="InterPro" id="IPR045269">
    <property type="entry name" value="Atg1-like"/>
</dbReference>
<dbReference type="PROSITE" id="PS00108">
    <property type="entry name" value="PROTEIN_KINASE_ST"/>
    <property type="match status" value="1"/>
</dbReference>
<dbReference type="SUPFAM" id="SSF48403">
    <property type="entry name" value="Ankyrin repeat"/>
    <property type="match status" value="1"/>
</dbReference>
<keyword evidence="15" id="KW-1185">Reference proteome</keyword>
<reference evidence="14 15" key="1">
    <citation type="submission" date="2024-09" db="EMBL/GenBank/DDBJ databases">
        <title>Rethinking Asexuality: The Enigmatic Case of Functional Sexual Genes in Lepraria (Stereocaulaceae).</title>
        <authorList>
            <person name="Doellman M."/>
            <person name="Sun Y."/>
            <person name="Barcenas-Pena A."/>
            <person name="Lumbsch H.T."/>
            <person name="Grewe F."/>
        </authorList>
    </citation>
    <scope>NUCLEOTIDE SEQUENCE [LARGE SCALE GENOMIC DNA]</scope>
    <source>
        <strain evidence="14 15">Grewe 0041</strain>
    </source>
</reference>
<dbReference type="SUPFAM" id="SSF56112">
    <property type="entry name" value="Protein kinase-like (PK-like)"/>
    <property type="match status" value="1"/>
</dbReference>
<comment type="catalytic activity">
    <reaction evidence="11">
        <text>L-seryl-[protein] + ATP = O-phospho-L-seryl-[protein] + ADP + H(+)</text>
        <dbReference type="Rhea" id="RHEA:17989"/>
        <dbReference type="Rhea" id="RHEA-COMP:9863"/>
        <dbReference type="Rhea" id="RHEA-COMP:11604"/>
        <dbReference type="ChEBI" id="CHEBI:15378"/>
        <dbReference type="ChEBI" id="CHEBI:29999"/>
        <dbReference type="ChEBI" id="CHEBI:30616"/>
        <dbReference type="ChEBI" id="CHEBI:83421"/>
        <dbReference type="ChEBI" id="CHEBI:456216"/>
        <dbReference type="EC" id="2.7.11.1"/>
    </reaction>
</comment>
<dbReference type="PANTHER" id="PTHR24348">
    <property type="entry name" value="SERINE/THREONINE-PROTEIN KINASE UNC-51-RELATED"/>
    <property type="match status" value="1"/>
</dbReference>
<evidence type="ECO:0000313" key="15">
    <source>
        <dbReference type="Proteomes" id="UP001590951"/>
    </source>
</evidence>
<dbReference type="Proteomes" id="UP001590951">
    <property type="component" value="Unassembled WGS sequence"/>
</dbReference>
<comment type="caution">
    <text evidence="14">The sequence shown here is derived from an EMBL/GenBank/DDBJ whole genome shotgun (WGS) entry which is preliminary data.</text>
</comment>
<evidence type="ECO:0000256" key="12">
    <source>
        <dbReference type="SAM" id="MobiDB-lite"/>
    </source>
</evidence>
<protein>
    <recommendedName>
        <fullName evidence="2">non-specific serine/threonine protein kinase</fullName>
        <ecNumber evidence="2">2.7.11.1</ecNumber>
    </recommendedName>
    <alternativeName>
        <fullName evidence="9">Autophagy-related protein 1</fullName>
    </alternativeName>
</protein>
<dbReference type="Gene3D" id="1.25.40.20">
    <property type="entry name" value="Ankyrin repeat-containing domain"/>
    <property type="match status" value="1"/>
</dbReference>
<evidence type="ECO:0000256" key="7">
    <source>
        <dbReference type="ARBA" id="ARBA00022840"/>
    </source>
</evidence>
<sequence length="1039" mass="117632">MSSTTIVSNGLGSRHREHSSSATLLNNPSSARTGLSFRLDAHDAVDKLVEQGKITKPVEILAYLLETLKANSISGPKLFRLRSEFTKRLGHGSESDVLGFSPVFELEALEDLKIQESLRRLNKLAIKRPKQQKPALSASRNAGDTRNHRLASQLRSVRCEIEALCDHNLQRHRNIVKLQCWGLCLDTLEDADEESLRIPLLVFERAQWDLSVFLGRFRSFPYSTLRQLCLDIGEGLGALHKEGICHGDLKPVNVLLFPQHPIVEGQESWVAKLCDFGMTRGDVEGKGELVKYAGTCGWRAPEVQNEEPLRSGALQRCDIYAYGLLVWSTFTNRGQRILSEEDERCRDVCKNARTKIFELEAYSSLEKSQISVTLRKSLHWNPLRRDREPWKAFSTIPCLSRIAIFNASMARKYSRSTKRLWEQSTKISEQVMSYWLNAGSLLQTRSLLRLSSSPYDSRQQDYETLWNTLENKDLAYSKSLSVGHHRGSEHHELTYLYRLMQQAMLDLRAGEDDTLDESLWRRLYCLARYRSRFPFCCWERASELYHVRPGKRLVVVPSSRPTSGGSIGEDANPSKHRATSEVKSELSTDAIPRIIDYYMTTEGRTALLPLLLAWLCRGEIGAHELQKPATDLETPTNAQTIWQNIYGSERCESLNRPKKLNESEQLELFLIMMKHGIHLEHSTTPKHQSPDEAPSLFIAYLQRVRVEVRGRVVGEICGRFKLACRRSRCIRPETRYYMTGKLPEGETKESEIIQNCTTTALHQCVGIRSYEAVEQLVKHGFVVDARDAKHWTALGYARATMQQDRNKEDPHQRPPLTTVNSDALTPQSPNKNRAVELNRIIGLLEQNTSHAPSSTYAGLGSRSQPISTIAAQLPLGWEVHSSKSSKCYIESYTNSLTFKPPCFSLFDDRRLALGYRRMQGDGHTYFLDLIQFIAADNLIEAQPISHSAFGSRFPVYDDRWFLDEPFMAVEEKEDVIGQIRLNSSNCNSNGSGEVGKVGDHVSAVASSRLRGKPMNLGRRLAVMAALFANYPARMAVGVL</sequence>
<accession>A0ABR4AUQ9</accession>
<evidence type="ECO:0000256" key="10">
    <source>
        <dbReference type="ARBA" id="ARBA00047899"/>
    </source>
</evidence>
<feature type="compositionally biased region" description="Polar residues" evidence="12">
    <location>
        <begin position="1"/>
        <end position="11"/>
    </location>
</feature>
<dbReference type="PANTHER" id="PTHR24348:SF22">
    <property type="entry name" value="NON-SPECIFIC SERINE_THREONINE PROTEIN KINASE"/>
    <property type="match status" value="1"/>
</dbReference>
<evidence type="ECO:0000256" key="4">
    <source>
        <dbReference type="ARBA" id="ARBA00022679"/>
    </source>
</evidence>
<evidence type="ECO:0000259" key="13">
    <source>
        <dbReference type="PROSITE" id="PS50011"/>
    </source>
</evidence>
<feature type="compositionally biased region" description="Polar residues" evidence="12">
    <location>
        <begin position="815"/>
        <end position="829"/>
    </location>
</feature>
<evidence type="ECO:0000256" key="3">
    <source>
        <dbReference type="ARBA" id="ARBA00022527"/>
    </source>
</evidence>
<dbReference type="InterPro" id="IPR011009">
    <property type="entry name" value="Kinase-like_dom_sf"/>
</dbReference>
<evidence type="ECO:0000256" key="2">
    <source>
        <dbReference type="ARBA" id="ARBA00012513"/>
    </source>
</evidence>
<dbReference type="InterPro" id="IPR000719">
    <property type="entry name" value="Prot_kinase_dom"/>
</dbReference>
<keyword evidence="8" id="KW-0072">Autophagy</keyword>
<feature type="region of interest" description="Disordered" evidence="12">
    <location>
        <begin position="558"/>
        <end position="583"/>
    </location>
</feature>
<evidence type="ECO:0000256" key="6">
    <source>
        <dbReference type="ARBA" id="ARBA00022777"/>
    </source>
</evidence>
<keyword evidence="4" id="KW-0808">Transferase</keyword>
<feature type="region of interest" description="Disordered" evidence="12">
    <location>
        <begin position="1"/>
        <end position="27"/>
    </location>
</feature>
<dbReference type="SMART" id="SM00220">
    <property type="entry name" value="S_TKc"/>
    <property type="match status" value="1"/>
</dbReference>
<evidence type="ECO:0000256" key="1">
    <source>
        <dbReference type="ARBA" id="ARBA00004623"/>
    </source>
</evidence>
<feature type="domain" description="Protein kinase" evidence="13">
    <location>
        <begin position="83"/>
        <end position="399"/>
    </location>
</feature>
<dbReference type="EMBL" id="JBHFEH010000064">
    <property type="protein sequence ID" value="KAL2049424.1"/>
    <property type="molecule type" value="Genomic_DNA"/>
</dbReference>
<evidence type="ECO:0000256" key="8">
    <source>
        <dbReference type="ARBA" id="ARBA00023006"/>
    </source>
</evidence>
<proteinExistence type="predicted"/>
<keyword evidence="6" id="KW-0418">Kinase</keyword>
<dbReference type="EC" id="2.7.11.1" evidence="2"/>
<dbReference type="InterPro" id="IPR008271">
    <property type="entry name" value="Ser/Thr_kinase_AS"/>
</dbReference>
<evidence type="ECO:0000256" key="5">
    <source>
        <dbReference type="ARBA" id="ARBA00022741"/>
    </source>
</evidence>
<comment type="subcellular location">
    <subcellularLocation>
        <location evidence="1">Preautophagosomal structure membrane</location>
        <topology evidence="1">Peripheral membrane protein</topology>
    </subcellularLocation>
</comment>
<evidence type="ECO:0000256" key="11">
    <source>
        <dbReference type="ARBA" id="ARBA00048679"/>
    </source>
</evidence>